<dbReference type="Proteomes" id="UP000233325">
    <property type="component" value="Unassembled WGS sequence"/>
</dbReference>
<dbReference type="InterPro" id="IPR006641">
    <property type="entry name" value="YqgF/RNaseH-like_dom"/>
</dbReference>
<evidence type="ECO:0000256" key="2">
    <source>
        <dbReference type="ARBA" id="ARBA00022517"/>
    </source>
</evidence>
<evidence type="ECO:0000313" key="7">
    <source>
        <dbReference type="EMBL" id="PKM89114.1"/>
    </source>
</evidence>
<evidence type="ECO:0000313" key="8">
    <source>
        <dbReference type="Proteomes" id="UP000233325"/>
    </source>
</evidence>
<comment type="function">
    <text evidence="5">Could be a nuclease involved in processing of the 5'-end of pre-16S rRNA.</text>
</comment>
<dbReference type="SMART" id="SM00732">
    <property type="entry name" value="YqgFc"/>
    <property type="match status" value="1"/>
</dbReference>
<dbReference type="EMBL" id="PHAH01000005">
    <property type="protein sequence ID" value="PKM89114.1"/>
    <property type="molecule type" value="Genomic_DNA"/>
</dbReference>
<organism evidence="7 8">
    <name type="scientific">Candidatus Falkowbacteria bacterium HGW-Falkowbacteria-2</name>
    <dbReference type="NCBI Taxonomy" id="2013769"/>
    <lineage>
        <taxon>Bacteria</taxon>
        <taxon>Candidatus Falkowiibacteriota</taxon>
    </lineage>
</organism>
<dbReference type="PANTHER" id="PTHR33317">
    <property type="entry name" value="POLYNUCLEOTIDYL TRANSFERASE, RIBONUCLEASE H-LIKE SUPERFAMILY PROTEIN"/>
    <property type="match status" value="1"/>
</dbReference>
<evidence type="ECO:0000256" key="4">
    <source>
        <dbReference type="ARBA" id="ARBA00022801"/>
    </source>
</evidence>
<dbReference type="HAMAP" id="MF_00651">
    <property type="entry name" value="Nuclease_YqgF"/>
    <property type="match status" value="1"/>
</dbReference>
<keyword evidence="3 5" id="KW-0540">Nuclease</keyword>
<dbReference type="NCBIfam" id="TIGR00250">
    <property type="entry name" value="RNAse_H_YqgF"/>
    <property type="match status" value="1"/>
</dbReference>
<dbReference type="EC" id="3.1.-.-" evidence="5"/>
<comment type="subcellular location">
    <subcellularLocation>
        <location evidence="5">Cytoplasm</location>
    </subcellularLocation>
</comment>
<dbReference type="InterPro" id="IPR012337">
    <property type="entry name" value="RNaseH-like_sf"/>
</dbReference>
<dbReference type="Gene3D" id="3.30.420.140">
    <property type="entry name" value="YqgF/RNase H-like domain"/>
    <property type="match status" value="1"/>
</dbReference>
<protein>
    <recommendedName>
        <fullName evidence="5">Putative pre-16S rRNA nuclease</fullName>
        <ecNumber evidence="5">3.1.-.-</ecNumber>
    </recommendedName>
</protein>
<dbReference type="GO" id="GO:0004518">
    <property type="term" value="F:nuclease activity"/>
    <property type="evidence" value="ECO:0007669"/>
    <property type="project" value="UniProtKB-KW"/>
</dbReference>
<sequence>MEIEEGQQYLGVDWGEKRIGLALADAETRMALPFKTVADLKSLLGIIIEEEIGLVVIGSPRKMGGAVASNPSYLNFLKELRAKSAVPVVEVDERLSSKAVDALSGEKRDKAGRDEVAAALFLQDYLDLID</sequence>
<evidence type="ECO:0000259" key="6">
    <source>
        <dbReference type="SMART" id="SM00732"/>
    </source>
</evidence>
<dbReference type="GO" id="GO:0000967">
    <property type="term" value="P:rRNA 5'-end processing"/>
    <property type="evidence" value="ECO:0007669"/>
    <property type="project" value="UniProtKB-UniRule"/>
</dbReference>
<evidence type="ECO:0000256" key="3">
    <source>
        <dbReference type="ARBA" id="ARBA00022722"/>
    </source>
</evidence>
<dbReference type="InterPro" id="IPR005227">
    <property type="entry name" value="YqgF"/>
</dbReference>
<name>A0A2N2E312_9BACT</name>
<dbReference type="SUPFAM" id="SSF53098">
    <property type="entry name" value="Ribonuclease H-like"/>
    <property type="match status" value="1"/>
</dbReference>
<gene>
    <name evidence="7" type="ORF">CVU83_00635</name>
</gene>
<proteinExistence type="inferred from homology"/>
<dbReference type="CDD" id="cd16964">
    <property type="entry name" value="YqgF"/>
    <property type="match status" value="1"/>
</dbReference>
<dbReference type="AlphaFoldDB" id="A0A2N2E312"/>
<dbReference type="GO" id="GO:0005829">
    <property type="term" value="C:cytosol"/>
    <property type="evidence" value="ECO:0007669"/>
    <property type="project" value="TreeGrafter"/>
</dbReference>
<dbReference type="Pfam" id="PF03652">
    <property type="entry name" value="RuvX"/>
    <property type="match status" value="1"/>
</dbReference>
<keyword evidence="2 5" id="KW-0690">Ribosome biogenesis</keyword>
<dbReference type="InterPro" id="IPR037027">
    <property type="entry name" value="YqgF/RNaseH-like_dom_sf"/>
</dbReference>
<dbReference type="PANTHER" id="PTHR33317:SF4">
    <property type="entry name" value="POLYNUCLEOTIDYL TRANSFERASE, RIBONUCLEASE H-LIKE SUPERFAMILY PROTEIN"/>
    <property type="match status" value="1"/>
</dbReference>
<reference evidence="7 8" key="1">
    <citation type="journal article" date="2017" name="ISME J.">
        <title>Potential for microbial H2 and metal transformations associated with novel bacteria and archaea in deep terrestrial subsurface sediments.</title>
        <authorList>
            <person name="Hernsdorf A.W."/>
            <person name="Amano Y."/>
            <person name="Miyakawa K."/>
            <person name="Ise K."/>
            <person name="Suzuki Y."/>
            <person name="Anantharaman K."/>
            <person name="Probst A."/>
            <person name="Burstein D."/>
            <person name="Thomas B.C."/>
            <person name="Banfield J.F."/>
        </authorList>
    </citation>
    <scope>NUCLEOTIDE SEQUENCE [LARGE SCALE GENOMIC DNA]</scope>
    <source>
        <strain evidence="7">HGW-Falkowbacteria-2</strain>
    </source>
</reference>
<comment type="caution">
    <text evidence="7">The sequence shown here is derived from an EMBL/GenBank/DDBJ whole genome shotgun (WGS) entry which is preliminary data.</text>
</comment>
<evidence type="ECO:0000256" key="5">
    <source>
        <dbReference type="HAMAP-Rule" id="MF_00651"/>
    </source>
</evidence>
<accession>A0A2N2E312</accession>
<dbReference type="GO" id="GO:0016788">
    <property type="term" value="F:hydrolase activity, acting on ester bonds"/>
    <property type="evidence" value="ECO:0007669"/>
    <property type="project" value="UniProtKB-UniRule"/>
</dbReference>
<keyword evidence="1 5" id="KW-0963">Cytoplasm</keyword>
<comment type="similarity">
    <text evidence="5">Belongs to the YqgF HJR family.</text>
</comment>
<feature type="domain" description="YqgF/RNase H-like" evidence="6">
    <location>
        <begin position="7"/>
        <end position="100"/>
    </location>
</feature>
<keyword evidence="4 5" id="KW-0378">Hydrolase</keyword>
<evidence type="ECO:0000256" key="1">
    <source>
        <dbReference type="ARBA" id="ARBA00022490"/>
    </source>
</evidence>